<dbReference type="EMBL" id="OW240914">
    <property type="protein sequence ID" value="CAH2274290.1"/>
    <property type="molecule type" value="Genomic_DNA"/>
</dbReference>
<evidence type="ECO:0000313" key="1">
    <source>
        <dbReference type="EMBL" id="CAH2274290.1"/>
    </source>
</evidence>
<protein>
    <submittedName>
        <fullName evidence="1">Uncharacterized protein</fullName>
    </submittedName>
</protein>
<proteinExistence type="predicted"/>
<evidence type="ECO:0000313" key="2">
    <source>
        <dbReference type="Proteomes" id="UP001295444"/>
    </source>
</evidence>
<dbReference type="Proteomes" id="UP001295444">
    <property type="component" value="Chromosome 03"/>
</dbReference>
<name>A0AAD1RLY1_PELCU</name>
<accession>A0AAD1RLY1</accession>
<dbReference type="AlphaFoldDB" id="A0AAD1RLY1"/>
<feature type="non-terminal residue" evidence="1">
    <location>
        <position position="66"/>
    </location>
</feature>
<gene>
    <name evidence="1" type="ORF">PECUL_23A020701</name>
</gene>
<keyword evidence="2" id="KW-1185">Reference proteome</keyword>
<feature type="non-terminal residue" evidence="1">
    <location>
        <position position="1"/>
    </location>
</feature>
<organism evidence="1 2">
    <name type="scientific">Pelobates cultripes</name>
    <name type="common">Western spadefoot toad</name>
    <dbReference type="NCBI Taxonomy" id="61616"/>
    <lineage>
        <taxon>Eukaryota</taxon>
        <taxon>Metazoa</taxon>
        <taxon>Chordata</taxon>
        <taxon>Craniata</taxon>
        <taxon>Vertebrata</taxon>
        <taxon>Euteleostomi</taxon>
        <taxon>Amphibia</taxon>
        <taxon>Batrachia</taxon>
        <taxon>Anura</taxon>
        <taxon>Pelobatoidea</taxon>
        <taxon>Pelobatidae</taxon>
        <taxon>Pelobates</taxon>
    </lineage>
</organism>
<reference evidence="1" key="1">
    <citation type="submission" date="2022-03" db="EMBL/GenBank/DDBJ databases">
        <authorList>
            <person name="Alioto T."/>
            <person name="Alioto T."/>
            <person name="Gomez Garrido J."/>
        </authorList>
    </citation>
    <scope>NUCLEOTIDE SEQUENCE</scope>
</reference>
<sequence>GNIPKPIRKIIYLILSTVSILIARNWKTTTLPSLQDIENVMTSTVEHELIMWNKAKIGKLSPHTAT</sequence>